<evidence type="ECO:0000256" key="1">
    <source>
        <dbReference type="SAM" id="MobiDB-lite"/>
    </source>
</evidence>
<dbReference type="Proteomes" id="UP001218218">
    <property type="component" value="Unassembled WGS sequence"/>
</dbReference>
<dbReference type="SUPFAM" id="SSF52540">
    <property type="entry name" value="P-loop containing nucleoside triphosphate hydrolases"/>
    <property type="match status" value="1"/>
</dbReference>
<sequence>MRQTKTSEADENLRTCLANMQFGACTPSDLEYLRTRTISRRSGHPTFEDPRFRNVSIITALNAQKDKINEIGCQKFADETNQPLVHFYSEDTLTENAASESRKPQRVRKREVLKVKRKLSTHRQQQLWDAYPCSTSEHIPGKLSLCVGLPIMIRHNDATELCITNGQEGMVVGWQESLGSQDQTILDTLFVELIKPPRPIRVPGLPLNVVALTRSTKKLWCQLPDDLVVQVSREQVLVLPNFAMTDYASQGKTREFNVIDLNNCKNHFSYYTALSRGSSSDGTLIIQGMDERKITSGIDGHLRQEFRELEMLNEITLLRYHNNLPIDVGGNNRRDILQAFQRGKGGFYEPQGLDTHARWRKGDAPLLPPDGYQGKWTLVGDDTKKRTAESKKTVGHGKRKAMVTGEQKQPKKPKVVKSGPVGLVWDPVDHSCAYDAMFTALYDIWQAHGPKWSDRLKEYGVYVSALVQGFESCRAKTERLESARDRVREMLHRTWPNDFPKGPAVTAIDDLASKIFGSVDWGVSTVKCTRCNQVVNSLGGPGFCGAQTVVYDKELHSRFKFNYGIANWLTSRRMYKANRICSNCGNGLVVTTTLDKFPPCFYLSLSDKNVLLDPAVTLNVGEKKVRYMLRAVIYSGDSHFTSRVIKPDGSVWYHDGIETGTHSEAQGSIHKADVRFLNFSVRGEVRKTAASVIYGREYE</sequence>
<evidence type="ECO:0000313" key="2">
    <source>
        <dbReference type="EMBL" id="KAJ7318713.1"/>
    </source>
</evidence>
<feature type="region of interest" description="Disordered" evidence="1">
    <location>
        <begin position="383"/>
        <end position="416"/>
    </location>
</feature>
<proteinExistence type="predicted"/>
<keyword evidence="3" id="KW-1185">Reference proteome</keyword>
<gene>
    <name evidence="2" type="ORF">DFH08DRAFT_714411</name>
</gene>
<organism evidence="2 3">
    <name type="scientific">Mycena albidolilacea</name>
    <dbReference type="NCBI Taxonomy" id="1033008"/>
    <lineage>
        <taxon>Eukaryota</taxon>
        <taxon>Fungi</taxon>
        <taxon>Dikarya</taxon>
        <taxon>Basidiomycota</taxon>
        <taxon>Agaricomycotina</taxon>
        <taxon>Agaricomycetes</taxon>
        <taxon>Agaricomycetidae</taxon>
        <taxon>Agaricales</taxon>
        <taxon>Marasmiineae</taxon>
        <taxon>Mycenaceae</taxon>
        <taxon>Mycena</taxon>
    </lineage>
</organism>
<evidence type="ECO:0000313" key="3">
    <source>
        <dbReference type="Proteomes" id="UP001218218"/>
    </source>
</evidence>
<reference evidence="2" key="1">
    <citation type="submission" date="2023-03" db="EMBL/GenBank/DDBJ databases">
        <title>Massive genome expansion in bonnet fungi (Mycena s.s.) driven by repeated elements and novel gene families across ecological guilds.</title>
        <authorList>
            <consortium name="Lawrence Berkeley National Laboratory"/>
            <person name="Harder C.B."/>
            <person name="Miyauchi S."/>
            <person name="Viragh M."/>
            <person name="Kuo A."/>
            <person name="Thoen E."/>
            <person name="Andreopoulos B."/>
            <person name="Lu D."/>
            <person name="Skrede I."/>
            <person name="Drula E."/>
            <person name="Henrissat B."/>
            <person name="Morin E."/>
            <person name="Kohler A."/>
            <person name="Barry K."/>
            <person name="LaButti K."/>
            <person name="Morin E."/>
            <person name="Salamov A."/>
            <person name="Lipzen A."/>
            <person name="Mereny Z."/>
            <person name="Hegedus B."/>
            <person name="Baldrian P."/>
            <person name="Stursova M."/>
            <person name="Weitz H."/>
            <person name="Taylor A."/>
            <person name="Grigoriev I.V."/>
            <person name="Nagy L.G."/>
            <person name="Martin F."/>
            <person name="Kauserud H."/>
        </authorList>
    </citation>
    <scope>NUCLEOTIDE SEQUENCE</scope>
    <source>
        <strain evidence="2">CBHHK002</strain>
    </source>
</reference>
<feature type="compositionally biased region" description="Basic and acidic residues" evidence="1">
    <location>
        <begin position="383"/>
        <end position="392"/>
    </location>
</feature>
<dbReference type="EMBL" id="JARIHO010000056">
    <property type="protein sequence ID" value="KAJ7318713.1"/>
    <property type="molecule type" value="Genomic_DNA"/>
</dbReference>
<comment type="caution">
    <text evidence="2">The sequence shown here is derived from an EMBL/GenBank/DDBJ whole genome shotgun (WGS) entry which is preliminary data.</text>
</comment>
<accession>A0AAD6ZEL0</accession>
<dbReference type="AlphaFoldDB" id="A0AAD6ZEL0"/>
<protein>
    <submittedName>
        <fullName evidence="2">Uncharacterized protein</fullName>
    </submittedName>
</protein>
<name>A0AAD6ZEL0_9AGAR</name>
<dbReference type="InterPro" id="IPR027417">
    <property type="entry name" value="P-loop_NTPase"/>
</dbReference>